<evidence type="ECO:0000256" key="2">
    <source>
        <dbReference type="SAM" id="Phobius"/>
    </source>
</evidence>
<protein>
    <submittedName>
        <fullName evidence="3">Uncharacterized protein</fullName>
    </submittedName>
</protein>
<evidence type="ECO:0000256" key="1">
    <source>
        <dbReference type="SAM" id="Coils"/>
    </source>
</evidence>
<dbReference type="EMBL" id="CACVBM020001695">
    <property type="protein sequence ID" value="CAA7057579.1"/>
    <property type="molecule type" value="Genomic_DNA"/>
</dbReference>
<dbReference type="Proteomes" id="UP000467841">
    <property type="component" value="Unassembled WGS sequence"/>
</dbReference>
<evidence type="ECO:0000313" key="3">
    <source>
        <dbReference type="EMBL" id="CAA7057579.1"/>
    </source>
</evidence>
<dbReference type="AlphaFoldDB" id="A0A6D2KW88"/>
<feature type="coiled-coil region" evidence="1">
    <location>
        <begin position="1"/>
        <end position="28"/>
    </location>
</feature>
<keyword evidence="2" id="KW-0472">Membrane</keyword>
<evidence type="ECO:0000313" key="4">
    <source>
        <dbReference type="Proteomes" id="UP000467841"/>
    </source>
</evidence>
<gene>
    <name evidence="3" type="ORF">MERR_LOCUS44815</name>
</gene>
<feature type="transmembrane region" description="Helical" evidence="2">
    <location>
        <begin position="73"/>
        <end position="92"/>
    </location>
</feature>
<name>A0A6D2KW88_9BRAS</name>
<accession>A0A6D2KW88</accession>
<keyword evidence="1" id="KW-0175">Coiled coil</keyword>
<keyword evidence="4" id="KW-1185">Reference proteome</keyword>
<organism evidence="3 4">
    <name type="scientific">Microthlaspi erraticum</name>
    <dbReference type="NCBI Taxonomy" id="1685480"/>
    <lineage>
        <taxon>Eukaryota</taxon>
        <taxon>Viridiplantae</taxon>
        <taxon>Streptophyta</taxon>
        <taxon>Embryophyta</taxon>
        <taxon>Tracheophyta</taxon>
        <taxon>Spermatophyta</taxon>
        <taxon>Magnoliopsida</taxon>
        <taxon>eudicotyledons</taxon>
        <taxon>Gunneridae</taxon>
        <taxon>Pentapetalae</taxon>
        <taxon>rosids</taxon>
        <taxon>malvids</taxon>
        <taxon>Brassicales</taxon>
        <taxon>Brassicaceae</taxon>
        <taxon>Coluteocarpeae</taxon>
        <taxon>Microthlaspi</taxon>
    </lineage>
</organism>
<reference evidence="3" key="1">
    <citation type="submission" date="2020-01" db="EMBL/GenBank/DDBJ databases">
        <authorList>
            <person name="Mishra B."/>
        </authorList>
    </citation>
    <scope>NUCLEOTIDE SEQUENCE [LARGE SCALE GENOMIC DNA]</scope>
</reference>
<proteinExistence type="predicted"/>
<comment type="caution">
    <text evidence="3">The sequence shown here is derived from an EMBL/GenBank/DDBJ whole genome shotgun (WGS) entry which is preliminary data.</text>
</comment>
<sequence>MEEVKSVLEKMEEENDNLAMETRTCEAVANRFGDDVKEIKTVVDGCLKEIEELKAVLSCRDEEMHELKYGLKCCRNVIVCGLGVVLFFFFTAA</sequence>
<keyword evidence="2" id="KW-1133">Transmembrane helix</keyword>
<keyword evidence="2" id="KW-0812">Transmembrane</keyword>